<comment type="caution">
    <text evidence="7">The sequence shown here is derived from an EMBL/GenBank/DDBJ whole genome shotgun (WGS) entry which is preliminary data.</text>
</comment>
<feature type="compositionally biased region" description="Acidic residues" evidence="5">
    <location>
        <begin position="1046"/>
        <end position="1055"/>
    </location>
</feature>
<dbReference type="PANTHER" id="PTHR22940">
    <property type="entry name" value="TIMEOUT/TIMELESS-2"/>
    <property type="match status" value="1"/>
</dbReference>
<keyword evidence="4" id="KW-0131">Cell cycle</keyword>
<feature type="compositionally biased region" description="Polar residues" evidence="5">
    <location>
        <begin position="996"/>
        <end position="1006"/>
    </location>
</feature>
<comment type="subcellular location">
    <subcellularLocation>
        <location evidence="1">Nucleus</location>
    </subcellularLocation>
</comment>
<keyword evidence="3" id="KW-0539">Nucleus</keyword>
<dbReference type="InterPro" id="IPR044998">
    <property type="entry name" value="Timeless"/>
</dbReference>
<dbReference type="GO" id="GO:0031298">
    <property type="term" value="C:replication fork protection complex"/>
    <property type="evidence" value="ECO:0007669"/>
    <property type="project" value="TreeGrafter"/>
</dbReference>
<proteinExistence type="predicted"/>
<feature type="region of interest" description="Disordered" evidence="5">
    <location>
        <begin position="869"/>
        <end position="897"/>
    </location>
</feature>
<evidence type="ECO:0000256" key="5">
    <source>
        <dbReference type="SAM" id="MobiDB-lite"/>
    </source>
</evidence>
<dbReference type="GO" id="GO:0003677">
    <property type="term" value="F:DNA binding"/>
    <property type="evidence" value="ECO:0007669"/>
    <property type="project" value="TreeGrafter"/>
</dbReference>
<feature type="domain" description="Timeless N-terminal" evidence="6">
    <location>
        <begin position="32"/>
        <end position="302"/>
    </location>
</feature>
<sequence>MDEDTKTLLTSTCMALGGFEDMSLDENDTRQHYVMGDECLECLKDIKKFIKYYEEPGEDNIVLSFLGKLGILEKDLIPIILINTPANTPGKERLVLACVELMVPMTWIIDYKALQELVTKEEDESIVGNLHARLQLLREYKRAFLQPGVLGAVIAVLLKPLEVEHRMRTTRDQAIVRLGLTLFRNLVAIQDAENTVSGTMDQFISSIMQEELIERYRDERVIALLISLASSAMESQYSEWNSITMETLYYIFAGVDPEELIPSVNGGAKNTQLQELLNKEAREKKSQSSAGRKRHDRFGTTGEVRLQDGTRMVLHQKGALFASFEEQLDTVKKSRAKLKRHKRLNLEYVEKQYHEQKKNAHPSQLPQVEENYQQGVLQSDFDLVGASLELTSVFQVIMYMRDKLDLKEWDELKQAMKCIQEMLATLHIMSKSSNEDYRDFSAYIQNNLYYEEATLDLFLDLVKTYRRQPTSYLHVLLSMTHVLMKTLESYSKSKSYMGVKKKRAVIQRKKKKNKDGVNPDEAPTSQGVAGSAEEPLEAEPTSSAIEGEEATGEQSEGEKPGQNDEENQPKFTFKEHQFMFKDLEHRFATEGVINTYCAFLDDFAELDETQFHWVAAMLHRIAVNCKNMAVFYKLSTLQLFHQILQSGREDAKRDMIPLIYYVIHQFFKKLQEYPPLIAEVFFPMTSKSCRDINIGREAEELELQAQLEKKEEKLRNVELSVDKSLPETEQIRIAVMSLIDKDESELVEWVIKVLKDAVIKRHLMTFRSENELMDDPDLMFSVMNVEDIAVVPNTPAIQRSINTEPRLRLLLKLIKFAKEEVNNEIHYKISKDTPTDTLAEYQDLIESVAQNSADFVGTLDFDELIRKVHGKRKKQSPEDAEDRSDGGQSHRIRAPKEIPVYHSAEYVIDSDDDEERSNVGVDTYFEAEEQLRSRIRARFSEAERKHQEMIETQEREKKSISQKLAKRKLDQQWMTQSSGKEDNEGHESSDNEDNATKSSSRTSQRPSGAFISLSDSEDDSDNSNESMDDLDDSDSRPMNPKSRSDVEDESGESDQDSGANAALPILGQLLKRSQPRPTRLSSDVENDSASDTVHSLMHRQRDSEAQKVIFNQDEESDTEVSPVPESQRVNNKRRIVFDASEDEDEDRSQDSDRPARKKPIIDEDE</sequence>
<dbReference type="Pfam" id="PF04821">
    <property type="entry name" value="TIMELESS"/>
    <property type="match status" value="1"/>
</dbReference>
<feature type="region of interest" description="Disordered" evidence="5">
    <location>
        <begin position="946"/>
        <end position="1165"/>
    </location>
</feature>
<dbReference type="Proteomes" id="UP000780801">
    <property type="component" value="Unassembled WGS sequence"/>
</dbReference>
<dbReference type="GO" id="GO:0043111">
    <property type="term" value="P:replication fork arrest"/>
    <property type="evidence" value="ECO:0007669"/>
    <property type="project" value="TreeGrafter"/>
</dbReference>
<evidence type="ECO:0000256" key="3">
    <source>
        <dbReference type="ARBA" id="ARBA00023242"/>
    </source>
</evidence>
<evidence type="ECO:0000259" key="6">
    <source>
        <dbReference type="Pfam" id="PF04821"/>
    </source>
</evidence>
<reference evidence="7" key="1">
    <citation type="journal article" date="2020" name="Fungal Divers.">
        <title>Resolving the Mortierellaceae phylogeny through synthesis of multi-gene phylogenetics and phylogenomics.</title>
        <authorList>
            <person name="Vandepol N."/>
            <person name="Liber J."/>
            <person name="Desiro A."/>
            <person name="Na H."/>
            <person name="Kennedy M."/>
            <person name="Barry K."/>
            <person name="Grigoriev I.V."/>
            <person name="Miller A.N."/>
            <person name="O'Donnell K."/>
            <person name="Stajich J.E."/>
            <person name="Bonito G."/>
        </authorList>
    </citation>
    <scope>NUCLEOTIDE SEQUENCE</scope>
    <source>
        <strain evidence="7">KOD1015</strain>
    </source>
</reference>
<feature type="compositionally biased region" description="Acidic residues" evidence="5">
    <location>
        <begin position="1015"/>
        <end position="1032"/>
    </location>
</feature>
<keyword evidence="8" id="KW-1185">Reference proteome</keyword>
<dbReference type="GO" id="GO:0006281">
    <property type="term" value="P:DNA repair"/>
    <property type="evidence" value="ECO:0007669"/>
    <property type="project" value="TreeGrafter"/>
</dbReference>
<evidence type="ECO:0000256" key="1">
    <source>
        <dbReference type="ARBA" id="ARBA00004123"/>
    </source>
</evidence>
<gene>
    <name evidence="7" type="primary">TOF1</name>
    <name evidence="7" type="ORF">BGW38_010629</name>
</gene>
<organism evidence="7 8">
    <name type="scientific">Lunasporangiospora selenospora</name>
    <dbReference type="NCBI Taxonomy" id="979761"/>
    <lineage>
        <taxon>Eukaryota</taxon>
        <taxon>Fungi</taxon>
        <taxon>Fungi incertae sedis</taxon>
        <taxon>Mucoromycota</taxon>
        <taxon>Mortierellomycotina</taxon>
        <taxon>Mortierellomycetes</taxon>
        <taxon>Mortierellales</taxon>
        <taxon>Mortierellaceae</taxon>
        <taxon>Lunasporangiospora</taxon>
    </lineage>
</organism>
<name>A0A9P6G2C9_9FUNG</name>
<accession>A0A9P6G2C9</accession>
<feature type="region of interest" description="Disordered" evidence="5">
    <location>
        <begin position="501"/>
        <end position="568"/>
    </location>
</feature>
<feature type="compositionally biased region" description="Basic and acidic residues" evidence="5">
    <location>
        <begin position="979"/>
        <end position="989"/>
    </location>
</feature>
<evidence type="ECO:0000256" key="4">
    <source>
        <dbReference type="ARBA" id="ARBA00023306"/>
    </source>
</evidence>
<protein>
    <submittedName>
        <fullName evidence="7">Topoisomerase 1-associated factor 1</fullName>
    </submittedName>
</protein>
<keyword evidence="2" id="KW-0236">DNA replication inhibitor</keyword>
<feature type="compositionally biased region" description="Polar residues" evidence="5">
    <location>
        <begin position="1075"/>
        <end position="1093"/>
    </location>
</feature>
<evidence type="ECO:0000256" key="2">
    <source>
        <dbReference type="ARBA" id="ARBA00022880"/>
    </source>
</evidence>
<dbReference type="PANTHER" id="PTHR22940:SF4">
    <property type="entry name" value="PROTEIN TIMELESS HOMOLOG"/>
    <property type="match status" value="1"/>
</dbReference>
<evidence type="ECO:0000313" key="8">
    <source>
        <dbReference type="Proteomes" id="UP000780801"/>
    </source>
</evidence>
<dbReference type="EMBL" id="JAABOA010000089">
    <property type="protein sequence ID" value="KAF9585988.1"/>
    <property type="molecule type" value="Genomic_DNA"/>
</dbReference>
<feature type="region of interest" description="Disordered" evidence="5">
    <location>
        <begin position="280"/>
        <end position="302"/>
    </location>
</feature>
<dbReference type="AlphaFoldDB" id="A0A9P6G2C9"/>
<evidence type="ECO:0000313" key="7">
    <source>
        <dbReference type="EMBL" id="KAF9585988.1"/>
    </source>
</evidence>
<feature type="compositionally biased region" description="Basic residues" evidence="5">
    <location>
        <begin position="501"/>
        <end position="513"/>
    </location>
</feature>
<dbReference type="GO" id="GO:0000076">
    <property type="term" value="P:DNA replication checkpoint signaling"/>
    <property type="evidence" value="ECO:0007669"/>
    <property type="project" value="TreeGrafter"/>
</dbReference>
<feature type="compositionally biased region" description="Basic and acidic residues" evidence="5">
    <location>
        <begin position="946"/>
        <end position="959"/>
    </location>
</feature>
<dbReference type="InterPro" id="IPR006906">
    <property type="entry name" value="Timeless_N"/>
</dbReference>
<dbReference type="OrthoDB" id="310853at2759"/>